<dbReference type="Proteomes" id="UP000265566">
    <property type="component" value="Chromosome 6"/>
</dbReference>
<dbReference type="AlphaFoldDB" id="A0A396HEI7"/>
<dbReference type="EMBL" id="PSQE01000006">
    <property type="protein sequence ID" value="RHN51740.1"/>
    <property type="molecule type" value="Genomic_DNA"/>
</dbReference>
<name>A0A396HEI7_MEDTR</name>
<reference evidence="2" key="1">
    <citation type="journal article" date="2018" name="Nat. Plants">
        <title>Whole-genome landscape of Medicago truncatula symbiotic genes.</title>
        <authorList>
            <person name="Pecrix Y."/>
            <person name="Staton S.E."/>
            <person name="Sallet E."/>
            <person name="Lelandais-Briere C."/>
            <person name="Moreau S."/>
            <person name="Carrere S."/>
            <person name="Blein T."/>
            <person name="Jardinaud M.F."/>
            <person name="Latrasse D."/>
            <person name="Zouine M."/>
            <person name="Zahm M."/>
            <person name="Kreplak J."/>
            <person name="Mayjonade B."/>
            <person name="Satge C."/>
            <person name="Perez M."/>
            <person name="Cauet S."/>
            <person name="Marande W."/>
            <person name="Chantry-Darmon C."/>
            <person name="Lopez-Roques C."/>
            <person name="Bouchez O."/>
            <person name="Berard A."/>
            <person name="Debelle F."/>
            <person name="Munos S."/>
            <person name="Bendahmane A."/>
            <person name="Berges H."/>
            <person name="Niebel A."/>
            <person name="Buitink J."/>
            <person name="Frugier F."/>
            <person name="Benhamed M."/>
            <person name="Crespi M."/>
            <person name="Gouzy J."/>
            <person name="Gamas P."/>
        </authorList>
    </citation>
    <scope>NUCLEOTIDE SEQUENCE [LARGE SCALE GENOMIC DNA]</scope>
    <source>
        <strain evidence="2">cv. Jemalong A17</strain>
    </source>
</reference>
<evidence type="ECO:0000313" key="1">
    <source>
        <dbReference type="EMBL" id="RHN51740.1"/>
    </source>
</evidence>
<comment type="caution">
    <text evidence="1">The sequence shown here is derived from an EMBL/GenBank/DDBJ whole genome shotgun (WGS) entry which is preliminary data.</text>
</comment>
<sequence>MGMHSFEGIMLYIDSCNFLYYVDCLPSCKINLGKIKFGQNCICWVEDKIICRFGLLYID</sequence>
<gene>
    <name evidence="1" type="ORF">MtrunA17_Chr6g0472231</name>
</gene>
<proteinExistence type="predicted"/>
<accession>A0A396HEI7</accession>
<evidence type="ECO:0000313" key="2">
    <source>
        <dbReference type="Proteomes" id="UP000265566"/>
    </source>
</evidence>
<dbReference type="Gramene" id="rna36251">
    <property type="protein sequence ID" value="RHN51740.1"/>
    <property type="gene ID" value="gene36251"/>
</dbReference>
<protein>
    <submittedName>
        <fullName evidence="1">Uncharacterized protein</fullName>
    </submittedName>
</protein>
<organism evidence="1 2">
    <name type="scientific">Medicago truncatula</name>
    <name type="common">Barrel medic</name>
    <name type="synonym">Medicago tribuloides</name>
    <dbReference type="NCBI Taxonomy" id="3880"/>
    <lineage>
        <taxon>Eukaryota</taxon>
        <taxon>Viridiplantae</taxon>
        <taxon>Streptophyta</taxon>
        <taxon>Embryophyta</taxon>
        <taxon>Tracheophyta</taxon>
        <taxon>Spermatophyta</taxon>
        <taxon>Magnoliopsida</taxon>
        <taxon>eudicotyledons</taxon>
        <taxon>Gunneridae</taxon>
        <taxon>Pentapetalae</taxon>
        <taxon>rosids</taxon>
        <taxon>fabids</taxon>
        <taxon>Fabales</taxon>
        <taxon>Fabaceae</taxon>
        <taxon>Papilionoideae</taxon>
        <taxon>50 kb inversion clade</taxon>
        <taxon>NPAAA clade</taxon>
        <taxon>Hologalegina</taxon>
        <taxon>IRL clade</taxon>
        <taxon>Trifolieae</taxon>
        <taxon>Medicago</taxon>
    </lineage>
</organism>